<feature type="transmembrane region" description="Helical" evidence="1">
    <location>
        <begin position="137"/>
        <end position="160"/>
    </location>
</feature>
<keyword evidence="5" id="KW-1185">Reference proteome</keyword>
<dbReference type="AlphaFoldDB" id="A0A5P0YRU1"/>
<feature type="transmembrane region" description="Helical" evidence="1">
    <location>
        <begin position="312"/>
        <end position="333"/>
    </location>
</feature>
<feature type="transmembrane region" description="Helical" evidence="1">
    <location>
        <begin position="205"/>
        <end position="226"/>
    </location>
</feature>
<gene>
    <name evidence="4" type="ORF">FNX44_009795</name>
    <name evidence="2" type="ORF">H3146_11895</name>
    <name evidence="3" type="ORF">H3147_18025</name>
</gene>
<evidence type="ECO:0000313" key="3">
    <source>
        <dbReference type="EMBL" id="MBB1260706.1"/>
    </source>
</evidence>
<dbReference type="EMBL" id="JABJXA010000113">
    <property type="protein sequence ID" value="MBB1260706.1"/>
    <property type="molecule type" value="Genomic_DNA"/>
</dbReference>
<comment type="caution">
    <text evidence="4">The sequence shown here is derived from an EMBL/GenBank/DDBJ whole genome shotgun (WGS) entry which is preliminary data.</text>
</comment>
<evidence type="ECO:0000256" key="1">
    <source>
        <dbReference type="SAM" id="Phobius"/>
    </source>
</evidence>
<reference evidence="2" key="3">
    <citation type="journal article" name="Syst. Appl. Microbiol.">
        <title>Streptomyces alkaliterrae sp. nov., isolated from an alkaline soil, and emended descriptions of Streptomyces alkaliphilus, Streptomyces calidiresistens and Streptomyces durbertensis.</title>
        <authorList>
            <person name="Swiecimska M."/>
            <person name="Golinska P."/>
            <person name="Nouioui I."/>
            <person name="Wypij M."/>
            <person name="Rai M."/>
            <person name="Sangal V."/>
            <person name="Goodfellow M."/>
        </authorList>
    </citation>
    <scope>NUCLEOTIDE SEQUENCE</scope>
    <source>
        <strain evidence="2">OF3</strain>
        <strain evidence="3">OF8</strain>
    </source>
</reference>
<reference evidence="4 5" key="1">
    <citation type="submission" date="2019-10" db="EMBL/GenBank/DDBJ databases">
        <title>Streptomyces sp. nov., a novel actinobacterium isolated from alkaline environment.</title>
        <authorList>
            <person name="Golinska P."/>
        </authorList>
    </citation>
    <scope>NUCLEOTIDE SEQUENCE [LARGE SCALE GENOMIC DNA]</scope>
    <source>
        <strain evidence="4 5">OF1</strain>
    </source>
</reference>
<accession>A0A5P0YRU1</accession>
<protein>
    <recommendedName>
        <fullName evidence="8">PqqD family peptide modification chaperone</fullName>
    </recommendedName>
</protein>
<sequence length="398" mass="43152">MVPHELGTRADGAEWIVGRRDTRVFVSLPADGVLALRLLERGETVAATQARLLEATGDELDVAAFVRDLAALGFIAAVDGERLPSPPARPATFPRLRARHVRFLLHPALPWLPAALVLAALAVLATRPELMPSHHDLLWSSYGVLVVASGLLVGWSIVLLHEVAHLAVARAAHVPGRVGFGTRLQFLVMQTDISGIELAPRRHRLTAYLAGIGVNLTVASVAFLLLASTAPGTTVHRLLAALVLWAALPITFQLMVFMRTDLYFVLQDLTGCRDLYGDGRAYARYLARRVARRANAAEDPSRRLPSAEQRAVRIYSAFLVAGTVLCLAGFAAFTVPAEVRLIARAWSQLGGPASPLEAADAALTLAAFVTIHTIWFVTWRRQRRARRASVKGRSSAHA</sequence>
<organism evidence="4 5">
    <name type="scientific">Streptomyces alkaliterrae</name>
    <dbReference type="NCBI Taxonomy" id="2213162"/>
    <lineage>
        <taxon>Bacteria</taxon>
        <taxon>Bacillati</taxon>
        <taxon>Actinomycetota</taxon>
        <taxon>Actinomycetes</taxon>
        <taxon>Kitasatosporales</taxon>
        <taxon>Streptomycetaceae</taxon>
        <taxon>Streptomyces</taxon>
    </lineage>
</organism>
<evidence type="ECO:0000313" key="5">
    <source>
        <dbReference type="Proteomes" id="UP000320857"/>
    </source>
</evidence>
<feature type="transmembrane region" description="Helical" evidence="1">
    <location>
        <begin position="361"/>
        <end position="379"/>
    </location>
</feature>
<dbReference type="Proteomes" id="UP000517765">
    <property type="component" value="Unassembled WGS sequence"/>
</dbReference>
<dbReference type="EMBL" id="VJYK02000075">
    <property type="protein sequence ID" value="MQS02162.1"/>
    <property type="molecule type" value="Genomic_DNA"/>
</dbReference>
<evidence type="ECO:0000313" key="2">
    <source>
        <dbReference type="EMBL" id="MBB1254064.1"/>
    </source>
</evidence>
<name>A0A5P0YRU1_9ACTN</name>
<dbReference type="EMBL" id="JABJWZ010000086">
    <property type="protein sequence ID" value="MBB1254064.1"/>
    <property type="molecule type" value="Genomic_DNA"/>
</dbReference>
<evidence type="ECO:0000313" key="4">
    <source>
        <dbReference type="EMBL" id="MQS02162.1"/>
    </source>
</evidence>
<proteinExistence type="predicted"/>
<dbReference type="Proteomes" id="UP000320857">
    <property type="component" value="Unassembled WGS sequence"/>
</dbReference>
<keyword evidence="1" id="KW-1133">Transmembrane helix</keyword>
<reference evidence="6 7" key="2">
    <citation type="submission" date="2020-05" db="EMBL/GenBank/DDBJ databases">
        <title>Classification of alakaliphilic streptomycetes isolated from an alkaline soil next to Lonar Crater, India and a proposal for the recognition of Streptomyces alkaliterrae sp. nov.</title>
        <authorList>
            <person name="Golinska P."/>
        </authorList>
    </citation>
    <scope>NUCLEOTIDE SEQUENCE [LARGE SCALE GENOMIC DNA]</scope>
    <source>
        <strain evidence="7">OF3</strain>
        <strain evidence="6">OF8</strain>
    </source>
</reference>
<dbReference type="Proteomes" id="UP000525686">
    <property type="component" value="Unassembled WGS sequence"/>
</dbReference>
<evidence type="ECO:0008006" key="8">
    <source>
        <dbReference type="Google" id="ProtNLM"/>
    </source>
</evidence>
<keyword evidence="1" id="KW-0812">Transmembrane</keyword>
<evidence type="ECO:0000313" key="6">
    <source>
        <dbReference type="Proteomes" id="UP000517765"/>
    </source>
</evidence>
<feature type="transmembrane region" description="Helical" evidence="1">
    <location>
        <begin position="238"/>
        <end position="257"/>
    </location>
</feature>
<feature type="transmembrane region" description="Helical" evidence="1">
    <location>
        <begin position="103"/>
        <end position="125"/>
    </location>
</feature>
<evidence type="ECO:0000313" key="7">
    <source>
        <dbReference type="Proteomes" id="UP000525686"/>
    </source>
</evidence>
<keyword evidence="1" id="KW-0472">Membrane</keyword>